<dbReference type="Proteomes" id="UP000619479">
    <property type="component" value="Unassembled WGS sequence"/>
</dbReference>
<evidence type="ECO:0000313" key="2">
    <source>
        <dbReference type="EMBL" id="GID71131.1"/>
    </source>
</evidence>
<proteinExistence type="predicted"/>
<accession>A0A919ITR8</accession>
<dbReference type="Pfam" id="PF09250">
    <property type="entry name" value="Prim-Pol"/>
    <property type="match status" value="1"/>
</dbReference>
<protein>
    <recommendedName>
        <fullName evidence="1">DNA primase/polymerase bifunctional N-terminal domain-containing protein</fullName>
    </recommendedName>
</protein>
<dbReference type="InterPro" id="IPR015330">
    <property type="entry name" value="DNA_primase/pol_bifunc_N"/>
</dbReference>
<dbReference type="SUPFAM" id="SSF56747">
    <property type="entry name" value="Prim-pol domain"/>
    <property type="match status" value="1"/>
</dbReference>
<dbReference type="AlphaFoldDB" id="A0A919ITR8"/>
<comment type="caution">
    <text evidence="2">The sequence shown here is derived from an EMBL/GenBank/DDBJ whole genome shotgun (WGS) entry which is preliminary data.</text>
</comment>
<gene>
    <name evidence="2" type="ORF">Acy02nite_90120</name>
</gene>
<dbReference type="EMBL" id="BOMH01000099">
    <property type="protein sequence ID" value="GID71131.1"/>
    <property type="molecule type" value="Genomic_DNA"/>
</dbReference>
<organism evidence="2 3">
    <name type="scientific">Actinoplanes cyaneus</name>
    <dbReference type="NCBI Taxonomy" id="52696"/>
    <lineage>
        <taxon>Bacteria</taxon>
        <taxon>Bacillati</taxon>
        <taxon>Actinomycetota</taxon>
        <taxon>Actinomycetes</taxon>
        <taxon>Micromonosporales</taxon>
        <taxon>Micromonosporaceae</taxon>
        <taxon>Actinoplanes</taxon>
    </lineage>
</organism>
<reference evidence="2" key="1">
    <citation type="submission" date="2021-01" db="EMBL/GenBank/DDBJ databases">
        <title>Whole genome shotgun sequence of Actinoplanes cyaneus NBRC 14990.</title>
        <authorList>
            <person name="Komaki H."/>
            <person name="Tamura T."/>
        </authorList>
    </citation>
    <scope>NUCLEOTIDE SEQUENCE</scope>
    <source>
        <strain evidence="2">NBRC 14990</strain>
    </source>
</reference>
<evidence type="ECO:0000259" key="1">
    <source>
        <dbReference type="Pfam" id="PF09250"/>
    </source>
</evidence>
<name>A0A919ITR8_9ACTN</name>
<sequence>MDLDRKDGVDGVDTLRALCAAALAPWPVTFTVATAHGGLHLYFRAPAGVVVPSSIGWWPGVDVRAPGQRLGGYLVGPGSIVDGLPYTVAHDVAIAPLPAWLTVKLTGRGRR</sequence>
<keyword evidence="3" id="KW-1185">Reference proteome</keyword>
<evidence type="ECO:0000313" key="3">
    <source>
        <dbReference type="Proteomes" id="UP000619479"/>
    </source>
</evidence>
<feature type="domain" description="DNA primase/polymerase bifunctional N-terminal" evidence="1">
    <location>
        <begin position="2"/>
        <end position="100"/>
    </location>
</feature>